<proteinExistence type="predicted"/>
<evidence type="ECO:0000256" key="2">
    <source>
        <dbReference type="ARBA" id="ARBA00022692"/>
    </source>
</evidence>
<keyword evidence="2 5" id="KW-0812">Transmembrane</keyword>
<feature type="transmembrane region" description="Helical" evidence="5">
    <location>
        <begin position="234"/>
        <end position="257"/>
    </location>
</feature>
<dbReference type="InterPro" id="IPR020846">
    <property type="entry name" value="MFS_dom"/>
</dbReference>
<dbReference type="Gene3D" id="1.20.1250.20">
    <property type="entry name" value="MFS general substrate transporter like domains"/>
    <property type="match status" value="2"/>
</dbReference>
<gene>
    <name evidence="7" type="ORF">AB0I59_03460</name>
</gene>
<dbReference type="PROSITE" id="PS50850">
    <property type="entry name" value="MFS"/>
    <property type="match status" value="1"/>
</dbReference>
<feature type="transmembrane region" description="Helical" evidence="5">
    <location>
        <begin position="106"/>
        <end position="124"/>
    </location>
</feature>
<dbReference type="Proteomes" id="UP001551675">
    <property type="component" value="Unassembled WGS sequence"/>
</dbReference>
<keyword evidence="4 5" id="KW-0472">Membrane</keyword>
<dbReference type="InterPro" id="IPR050327">
    <property type="entry name" value="Proton-linked_MCT"/>
</dbReference>
<protein>
    <submittedName>
        <fullName evidence="7">MFS transporter</fullName>
    </submittedName>
</protein>
<name>A0ABV3G7U4_MICGL</name>
<comment type="caution">
    <text evidence="7">The sequence shown here is derived from an EMBL/GenBank/DDBJ whole genome shotgun (WGS) entry which is preliminary data.</text>
</comment>
<dbReference type="CDD" id="cd17355">
    <property type="entry name" value="MFS_YcxA_like"/>
    <property type="match status" value="1"/>
</dbReference>
<keyword evidence="8" id="KW-1185">Reference proteome</keyword>
<evidence type="ECO:0000313" key="7">
    <source>
        <dbReference type="EMBL" id="MEV0967667.1"/>
    </source>
</evidence>
<accession>A0ABV3G7U4</accession>
<feature type="transmembrane region" description="Helical" evidence="5">
    <location>
        <begin position="391"/>
        <end position="412"/>
    </location>
</feature>
<feature type="transmembrane region" description="Helical" evidence="5">
    <location>
        <begin position="48"/>
        <end position="69"/>
    </location>
</feature>
<evidence type="ECO:0000313" key="8">
    <source>
        <dbReference type="Proteomes" id="UP001551675"/>
    </source>
</evidence>
<feature type="transmembrane region" description="Helical" evidence="5">
    <location>
        <begin position="9"/>
        <end position="28"/>
    </location>
</feature>
<dbReference type="InterPro" id="IPR036259">
    <property type="entry name" value="MFS_trans_sf"/>
</dbReference>
<dbReference type="PANTHER" id="PTHR11360">
    <property type="entry name" value="MONOCARBOXYLATE TRANSPORTER"/>
    <property type="match status" value="1"/>
</dbReference>
<feature type="transmembrane region" description="Helical" evidence="5">
    <location>
        <begin position="302"/>
        <end position="321"/>
    </location>
</feature>
<dbReference type="EMBL" id="JBFALK010000002">
    <property type="protein sequence ID" value="MEV0967667.1"/>
    <property type="molecule type" value="Genomic_DNA"/>
</dbReference>
<feature type="transmembrane region" description="Helical" evidence="5">
    <location>
        <begin position="327"/>
        <end position="348"/>
    </location>
</feature>
<evidence type="ECO:0000256" key="1">
    <source>
        <dbReference type="ARBA" id="ARBA00004651"/>
    </source>
</evidence>
<keyword evidence="3 5" id="KW-1133">Transmembrane helix</keyword>
<dbReference type="InterPro" id="IPR011701">
    <property type="entry name" value="MFS"/>
</dbReference>
<feature type="transmembrane region" description="Helical" evidence="5">
    <location>
        <begin position="165"/>
        <end position="187"/>
    </location>
</feature>
<feature type="transmembrane region" description="Helical" evidence="5">
    <location>
        <begin position="81"/>
        <end position="100"/>
    </location>
</feature>
<evidence type="ECO:0000256" key="4">
    <source>
        <dbReference type="ARBA" id="ARBA00023136"/>
    </source>
</evidence>
<dbReference type="RefSeq" id="WP_358129583.1">
    <property type="nucleotide sequence ID" value="NZ_JBFALK010000002.1"/>
</dbReference>
<evidence type="ECO:0000259" key="6">
    <source>
        <dbReference type="PROSITE" id="PS50850"/>
    </source>
</evidence>
<dbReference type="Pfam" id="PF07690">
    <property type="entry name" value="MFS_1"/>
    <property type="match status" value="2"/>
</dbReference>
<reference evidence="7 8" key="1">
    <citation type="submission" date="2024-06" db="EMBL/GenBank/DDBJ databases">
        <title>The Natural Products Discovery Center: Release of the First 8490 Sequenced Strains for Exploring Actinobacteria Biosynthetic Diversity.</title>
        <authorList>
            <person name="Kalkreuter E."/>
            <person name="Kautsar S.A."/>
            <person name="Yang D."/>
            <person name="Bader C.D."/>
            <person name="Teijaro C.N."/>
            <person name="Fluegel L."/>
            <person name="Davis C.M."/>
            <person name="Simpson J.R."/>
            <person name="Lauterbach L."/>
            <person name="Steele A.D."/>
            <person name="Gui C."/>
            <person name="Meng S."/>
            <person name="Li G."/>
            <person name="Viehrig K."/>
            <person name="Ye F."/>
            <person name="Su P."/>
            <person name="Kiefer A.F."/>
            <person name="Nichols A."/>
            <person name="Cepeda A.J."/>
            <person name="Yan W."/>
            <person name="Fan B."/>
            <person name="Jiang Y."/>
            <person name="Adhikari A."/>
            <person name="Zheng C.-J."/>
            <person name="Schuster L."/>
            <person name="Cowan T.M."/>
            <person name="Smanski M.J."/>
            <person name="Chevrette M.G."/>
            <person name="De Carvalho L.P.S."/>
            <person name="Shen B."/>
        </authorList>
    </citation>
    <scope>NUCLEOTIDE SEQUENCE [LARGE SCALE GENOMIC DNA]</scope>
    <source>
        <strain evidence="7 8">NPDC050100</strain>
    </source>
</reference>
<evidence type="ECO:0000256" key="5">
    <source>
        <dbReference type="SAM" id="Phobius"/>
    </source>
</evidence>
<feature type="domain" description="Major facilitator superfamily (MFS) profile" evidence="6">
    <location>
        <begin position="11"/>
        <end position="415"/>
    </location>
</feature>
<feature type="transmembrane region" description="Helical" evidence="5">
    <location>
        <begin position="136"/>
        <end position="159"/>
    </location>
</feature>
<dbReference type="PANTHER" id="PTHR11360:SF284">
    <property type="entry name" value="EG:103B4.3 PROTEIN-RELATED"/>
    <property type="match status" value="1"/>
</dbReference>
<organism evidence="7 8">
    <name type="scientific">Microtetraspora glauca</name>
    <dbReference type="NCBI Taxonomy" id="1996"/>
    <lineage>
        <taxon>Bacteria</taxon>
        <taxon>Bacillati</taxon>
        <taxon>Actinomycetota</taxon>
        <taxon>Actinomycetes</taxon>
        <taxon>Streptosporangiales</taxon>
        <taxon>Streptosporangiaceae</taxon>
        <taxon>Microtetraspora</taxon>
    </lineage>
</organism>
<dbReference type="SUPFAM" id="SSF103473">
    <property type="entry name" value="MFS general substrate transporter"/>
    <property type="match status" value="1"/>
</dbReference>
<feature type="transmembrane region" description="Helical" evidence="5">
    <location>
        <begin position="269"/>
        <end position="290"/>
    </location>
</feature>
<feature type="transmembrane region" description="Helical" evidence="5">
    <location>
        <begin position="360"/>
        <end position="379"/>
    </location>
</feature>
<comment type="subcellular location">
    <subcellularLocation>
        <location evidence="1">Cell membrane</location>
        <topology evidence="1">Multi-pass membrane protein</topology>
    </subcellularLocation>
</comment>
<evidence type="ECO:0000256" key="3">
    <source>
        <dbReference type="ARBA" id="ARBA00022989"/>
    </source>
</evidence>
<sequence length="425" mass="44853">MRSTRLHRAWIVAAVALVAIVGAAGFRATPGVFITPLQEEFGWTRGTIGLAVSVNLMLYGLTAPFAAALMDRFGMRRVVSAALALVAIGSGVTVFMTASWQLVLCWGVLVGLGTGSMALVFVATITDRWFVRHRGLVTGVLTAGGATGQLIFLPVLAHLVEMSGWRAAALTVTACALVVVPLVWFLLRDTPQELGLTPYGAEEGAEPPPARPAGGGAAARALRVLREAARNRSFWYLVGGFAICGASTNGLVGTHFIPAAHDHGMTETTAAGLLAAVGVFDIVGTVFSGWLSDRVDPRRLLVAYYALRGLSLLILPQLFAATAHPSMLVFIIFYGLDWVATVPPTVALCRRIFGADGAIVFGWVFASHQIGAAFAATLAGVTRDHLGNYDLAWYGAGVLCLAAALMSARIAARVRETREAGILVR</sequence>